<dbReference type="VEuPathDB" id="CryptoDB:Vbra_19387"/>
<sequence>MKSDHGAASTSLLGNNPLAKSIVGTILIIVISSVGAGLLAFEWGVRTAIFRGIRTCTTAAPPATEIKAAAPTPVEDSQVARIRENLPMKVWMPRDERRMMERVLTPDAVALEWGSGGSTFFISTRVKTLYSVENAAAWCDEMEKEGGHAMRTLEKAGRLVYICSNRYTPTKRLGYPEDKPKEAVKAFRAPYIEAMDTIHTFRNVTNYDVVLLDGRYRLACLLHTLKYTDTSSKLLLHDFERFKSKIAKRLNNTFDIVEETSAKHQRMGWLRKKESASFDSEEVQNMYQKAVLSPGP</sequence>
<dbReference type="PhylomeDB" id="A0A0G4H2A8"/>
<organism evidence="2 3">
    <name type="scientific">Vitrella brassicaformis (strain CCMP3155)</name>
    <dbReference type="NCBI Taxonomy" id="1169540"/>
    <lineage>
        <taxon>Eukaryota</taxon>
        <taxon>Sar</taxon>
        <taxon>Alveolata</taxon>
        <taxon>Colpodellida</taxon>
        <taxon>Vitrellaceae</taxon>
        <taxon>Vitrella</taxon>
    </lineage>
</organism>
<dbReference type="OrthoDB" id="205035at2759"/>
<dbReference type="AlphaFoldDB" id="A0A0G4H2A8"/>
<keyword evidence="1" id="KW-0472">Membrane</keyword>
<evidence type="ECO:0000313" key="3">
    <source>
        <dbReference type="Proteomes" id="UP000041254"/>
    </source>
</evidence>
<feature type="transmembrane region" description="Helical" evidence="1">
    <location>
        <begin position="22"/>
        <end position="41"/>
    </location>
</feature>
<evidence type="ECO:0000313" key="2">
    <source>
        <dbReference type="EMBL" id="CEM37783.1"/>
    </source>
</evidence>
<name>A0A0G4H2A8_VITBC</name>
<keyword evidence="1" id="KW-0812">Transmembrane</keyword>
<keyword evidence="3" id="KW-1185">Reference proteome</keyword>
<keyword evidence="1" id="KW-1133">Transmembrane helix</keyword>
<dbReference type="InParanoid" id="A0A0G4H2A8"/>
<reference evidence="2 3" key="1">
    <citation type="submission" date="2014-11" db="EMBL/GenBank/DDBJ databases">
        <authorList>
            <person name="Zhu J."/>
            <person name="Qi W."/>
            <person name="Song R."/>
        </authorList>
    </citation>
    <scope>NUCLEOTIDE SEQUENCE [LARGE SCALE GENOMIC DNA]</scope>
</reference>
<protein>
    <submittedName>
        <fullName evidence="2">Uncharacterized protein</fullName>
    </submittedName>
</protein>
<evidence type="ECO:0000256" key="1">
    <source>
        <dbReference type="SAM" id="Phobius"/>
    </source>
</evidence>
<dbReference type="EMBL" id="CDMY01000954">
    <property type="protein sequence ID" value="CEM37783.1"/>
    <property type="molecule type" value="Genomic_DNA"/>
</dbReference>
<dbReference type="InterPro" id="IPR029063">
    <property type="entry name" value="SAM-dependent_MTases_sf"/>
</dbReference>
<accession>A0A0G4H2A8</accession>
<gene>
    <name evidence="2" type="ORF">Vbra_19387</name>
</gene>
<proteinExistence type="predicted"/>
<dbReference type="Gene3D" id="3.40.50.150">
    <property type="entry name" value="Vaccinia Virus protein VP39"/>
    <property type="match status" value="1"/>
</dbReference>
<dbReference type="Proteomes" id="UP000041254">
    <property type="component" value="Unassembled WGS sequence"/>
</dbReference>